<dbReference type="RefSeq" id="WP_223911539.1">
    <property type="nucleotide sequence ID" value="NZ_AP025017.1"/>
</dbReference>
<feature type="compositionally biased region" description="Low complexity" evidence="1">
    <location>
        <begin position="1"/>
        <end position="24"/>
    </location>
</feature>
<feature type="region of interest" description="Disordered" evidence="1">
    <location>
        <begin position="66"/>
        <end position="92"/>
    </location>
</feature>
<evidence type="ECO:0000256" key="1">
    <source>
        <dbReference type="SAM" id="MobiDB-lite"/>
    </source>
</evidence>
<accession>A0ABN6K349</accession>
<feature type="region of interest" description="Disordered" evidence="1">
    <location>
        <begin position="116"/>
        <end position="144"/>
    </location>
</feature>
<evidence type="ECO:0000313" key="3">
    <source>
        <dbReference type="Proteomes" id="UP000824496"/>
    </source>
</evidence>
<keyword evidence="3" id="KW-1185">Reference proteome</keyword>
<gene>
    <name evidence="2" type="ORF">MANAM107_08530</name>
</gene>
<evidence type="ECO:0000313" key="2">
    <source>
        <dbReference type="EMBL" id="BDA64019.1"/>
    </source>
</evidence>
<protein>
    <submittedName>
        <fullName evidence="2">Uncharacterized protein</fullName>
    </submittedName>
</protein>
<sequence length="144" mass="15675">MSYSVYGGSTSSNYSSNTSPKYSYMGPSWAQNSGDEGDDDKMVPNLKRPAMKKVLDALDDACDDLDAGPTSGMMPKSNMLTEGLGGDGKIWQTTPLTDNYRTEIKGIIDRITSKVSAVRDDASDDHAKEPEQVKKSDLRAKWGL</sequence>
<reference evidence="2 3" key="1">
    <citation type="submission" date="2021-08" db="EMBL/GenBank/DDBJ databases">
        <title>Whole genome sequence of novel Actinomyces species strain MAS-1.</title>
        <authorList>
            <person name="Saito M."/>
            <person name="Kuwahara N."/>
            <person name="Takizawa T."/>
            <person name="Gotouda H."/>
            <person name="Ochiai T."/>
        </authorList>
    </citation>
    <scope>NUCLEOTIDE SEQUENCE [LARGE SCALE GENOMIC DNA]</scope>
    <source>
        <strain evidence="2 3">MAS-1</strain>
    </source>
</reference>
<name>A0ABN6K349_9ACTO</name>
<dbReference type="Proteomes" id="UP000824496">
    <property type="component" value="Chromosome"/>
</dbReference>
<dbReference type="EMBL" id="AP025017">
    <property type="protein sequence ID" value="BDA64019.1"/>
    <property type="molecule type" value="Genomic_DNA"/>
</dbReference>
<proteinExistence type="predicted"/>
<feature type="region of interest" description="Disordered" evidence="1">
    <location>
        <begin position="1"/>
        <end position="44"/>
    </location>
</feature>
<organism evidence="2 3">
    <name type="scientific">Actinomyces capricornis</name>
    <dbReference type="NCBI Taxonomy" id="2755559"/>
    <lineage>
        <taxon>Bacteria</taxon>
        <taxon>Bacillati</taxon>
        <taxon>Actinomycetota</taxon>
        <taxon>Actinomycetes</taxon>
        <taxon>Actinomycetales</taxon>
        <taxon>Actinomycetaceae</taxon>
        <taxon>Actinomyces</taxon>
    </lineage>
</organism>